<name>A0A0A0DIH9_9STRE</name>
<evidence type="ECO:0000313" key="2">
    <source>
        <dbReference type="Proteomes" id="UP000030019"/>
    </source>
</evidence>
<evidence type="ECO:0000313" key="1">
    <source>
        <dbReference type="EMBL" id="KGM36772.1"/>
    </source>
</evidence>
<dbReference type="EMBL" id="JPEN01000078">
    <property type="protein sequence ID" value="KGM36772.1"/>
    <property type="molecule type" value="Genomic_DNA"/>
</dbReference>
<dbReference type="InterPro" id="IPR021380">
    <property type="entry name" value="DUF3013"/>
</dbReference>
<dbReference type="eggNOG" id="ENOG5032W75">
    <property type="taxonomic scope" value="Bacteria"/>
</dbReference>
<dbReference type="AlphaFoldDB" id="A0A0A0DIH9"/>
<dbReference type="Proteomes" id="UP000030019">
    <property type="component" value="Unassembled WGS sequence"/>
</dbReference>
<protein>
    <recommendedName>
        <fullName evidence="3">DUF3013 domain-containing protein</fullName>
    </recommendedName>
</protein>
<proteinExistence type="predicted"/>
<dbReference type="STRING" id="176090.SSIN_1454"/>
<dbReference type="RefSeq" id="WP_037617347.1">
    <property type="nucleotide sequence ID" value="NZ_JPEN01000078.1"/>
</dbReference>
<evidence type="ECO:0008006" key="3">
    <source>
        <dbReference type="Google" id="ProtNLM"/>
    </source>
</evidence>
<dbReference type="PATRIC" id="fig|176090.4.peg.1415"/>
<keyword evidence="2" id="KW-1185">Reference proteome</keyword>
<organism evidence="1 2">
    <name type="scientific">Streptococcus sinensis</name>
    <dbReference type="NCBI Taxonomy" id="176090"/>
    <lineage>
        <taxon>Bacteria</taxon>
        <taxon>Bacillati</taxon>
        <taxon>Bacillota</taxon>
        <taxon>Bacilli</taxon>
        <taxon>Lactobacillales</taxon>
        <taxon>Streptococcaceae</taxon>
        <taxon>Streptococcus</taxon>
    </lineage>
</organism>
<accession>A0A0A0DIH9</accession>
<sequence>MAKYGFLEILDEEMGGSFPFDYEINWDKKNHAVEVAFLLEVQNPGGIETVDAEGNASTEDIYFEEAVLFYNPTKSRFEAEDYLAVLSYEPKKGLSREFLAYFVDFLTQTAESGLDALMDFLADPEAAEFEMAWNAEAFENGRADLTETEFYPYPRY</sequence>
<dbReference type="Gene3D" id="3.40.50.11250">
    <property type="entry name" value="Protein of unknown function DUF3013"/>
    <property type="match status" value="1"/>
</dbReference>
<comment type="caution">
    <text evidence="1">The sequence shown here is derived from an EMBL/GenBank/DDBJ whole genome shotgun (WGS) entry which is preliminary data.</text>
</comment>
<dbReference type="Pfam" id="PF11217">
    <property type="entry name" value="DUF3013"/>
    <property type="match status" value="1"/>
</dbReference>
<reference evidence="1 2" key="1">
    <citation type="submission" date="2014-06" db="EMBL/GenBank/DDBJ databases">
        <authorList>
            <person name="Teng J.L."/>
            <person name="Huang Y."/>
            <person name="Tse H."/>
            <person name="Lau S.K."/>
            <person name="Woo P.C."/>
        </authorList>
    </citation>
    <scope>NUCLEOTIDE SEQUENCE [LARGE SCALE GENOMIC DNA]</scope>
    <source>
        <strain evidence="1 2">HKU4</strain>
    </source>
</reference>
<gene>
    <name evidence="1" type="ORF">SSIN_1454</name>
</gene>